<evidence type="ECO:0000256" key="1">
    <source>
        <dbReference type="ARBA" id="ARBA00008889"/>
    </source>
</evidence>
<sequence length="281" mass="31322">MKKSRGSTQKEKKSEELQNRIKKYKTVGLVEMLGYPSESFEKMKKIFRDKAEFIYTNKVVISSALKKLNAPLKDKIDDTKMPVLLLSNEDPFELSSEAMQNSTFSKLKTGEISEADIVLPAGPTPFPPGPMLSQFSSIGVKTKNESGKISIISDTTIVKKGDKISEKIASILSSMDIRPKELILTISYAFDGKNIFDKKLLYTKKETYISEVEKTFRAALGISLERGIINKYSVSELIKKIYIGVRFLSVNRNIVSSSNARDILAKAVYQANALNKIVGGE</sequence>
<dbReference type="GO" id="GO:0003735">
    <property type="term" value="F:structural constituent of ribosome"/>
    <property type="evidence" value="ECO:0007669"/>
    <property type="project" value="TreeGrafter"/>
</dbReference>
<keyword evidence="2 5" id="KW-0689">Ribosomal protein</keyword>
<dbReference type="GO" id="GO:0000027">
    <property type="term" value="P:ribosomal large subunit assembly"/>
    <property type="evidence" value="ECO:0007669"/>
    <property type="project" value="TreeGrafter"/>
</dbReference>
<evidence type="ECO:0000313" key="5">
    <source>
        <dbReference type="EMBL" id="EFD92849.1"/>
    </source>
</evidence>
<keyword evidence="3" id="KW-0687">Ribonucleoprotein</keyword>
<evidence type="ECO:0000256" key="2">
    <source>
        <dbReference type="ARBA" id="ARBA00022980"/>
    </source>
</evidence>
<dbReference type="Gene3D" id="3.30.70.1730">
    <property type="match status" value="1"/>
</dbReference>
<dbReference type="EMBL" id="GG745552">
    <property type="protein sequence ID" value="EFD92849.1"/>
    <property type="molecule type" value="Genomic_DNA"/>
</dbReference>
<dbReference type="PANTHER" id="PTHR45699:SF3">
    <property type="entry name" value="LARGE RIBOSOMAL SUBUNIT PROTEIN UL10"/>
    <property type="match status" value="1"/>
</dbReference>
<dbReference type="InterPro" id="IPR050323">
    <property type="entry name" value="Ribosomal_protein_uL10"/>
</dbReference>
<feature type="domain" description="Large ribosomal subunit protein uL10-like insertion" evidence="4">
    <location>
        <begin position="108"/>
        <end position="177"/>
    </location>
</feature>
<dbReference type="Pfam" id="PF00466">
    <property type="entry name" value="Ribosomal_L10"/>
    <property type="match status" value="1"/>
</dbReference>
<proteinExistence type="inferred from homology"/>
<evidence type="ECO:0000313" key="6">
    <source>
        <dbReference type="Proteomes" id="UP000009376"/>
    </source>
</evidence>
<dbReference type="GO" id="GO:0022625">
    <property type="term" value="C:cytosolic large ribosomal subunit"/>
    <property type="evidence" value="ECO:0007669"/>
    <property type="project" value="TreeGrafter"/>
</dbReference>
<reference evidence="5 6" key="1">
    <citation type="journal article" date="2010" name="Proc. Natl. Acad. Sci. U.S.A.">
        <title>Enigmatic, ultrasmall, uncultivated Archaea.</title>
        <authorList>
            <person name="Baker B.J."/>
            <person name="Comolli L.R."/>
            <person name="Dick G.J."/>
            <person name="Hauser L.J."/>
            <person name="Hyatt D."/>
            <person name="Dill B.D."/>
            <person name="Land M.L."/>
            <person name="Verberkmoes N.C."/>
            <person name="Hettich R.L."/>
            <person name="Banfield J.F."/>
        </authorList>
    </citation>
    <scope>NUCLEOTIDE SEQUENCE [LARGE SCALE GENOMIC DNA]</scope>
</reference>
<comment type="similarity">
    <text evidence="1">Belongs to the universal ribosomal protein uL10 family.</text>
</comment>
<dbReference type="Gene3D" id="3.90.105.20">
    <property type="match status" value="1"/>
</dbReference>
<evidence type="ECO:0000259" key="4">
    <source>
        <dbReference type="Pfam" id="PF17777"/>
    </source>
</evidence>
<dbReference type="Proteomes" id="UP000009376">
    <property type="component" value="Unassembled WGS sequence"/>
</dbReference>
<evidence type="ECO:0000256" key="3">
    <source>
        <dbReference type="ARBA" id="ARBA00023274"/>
    </source>
</evidence>
<protein>
    <submittedName>
        <fullName evidence="5">Ribosomal protein L10</fullName>
    </submittedName>
</protein>
<dbReference type="GO" id="GO:0002181">
    <property type="term" value="P:cytoplasmic translation"/>
    <property type="evidence" value="ECO:0007669"/>
    <property type="project" value="TreeGrafter"/>
</dbReference>
<accession>D6GVC8</accession>
<dbReference type="GO" id="GO:0070180">
    <property type="term" value="F:large ribosomal subunit rRNA binding"/>
    <property type="evidence" value="ECO:0007669"/>
    <property type="project" value="TreeGrafter"/>
</dbReference>
<dbReference type="InterPro" id="IPR043164">
    <property type="entry name" value="Ribosomal_uL10-like_insert_sf"/>
</dbReference>
<dbReference type="Gene3D" id="6.10.140.760">
    <property type="match status" value="1"/>
</dbReference>
<dbReference type="SUPFAM" id="SSF160369">
    <property type="entry name" value="Ribosomal protein L10-like"/>
    <property type="match status" value="1"/>
</dbReference>
<dbReference type="InterPro" id="IPR001790">
    <property type="entry name" value="Ribosomal_uL10"/>
</dbReference>
<dbReference type="AlphaFoldDB" id="D6GVC8"/>
<name>D6GVC8_PARA5</name>
<organism evidence="5 6">
    <name type="scientific">Candidatus Parvarchaeum acidophilus ARMAN-5</name>
    <dbReference type="NCBI Taxonomy" id="662762"/>
    <lineage>
        <taxon>Archaea</taxon>
        <taxon>Candidatus Parvarchaeota</taxon>
        <taxon>Candidatus Parvarchaeum</taxon>
    </lineage>
</organism>
<gene>
    <name evidence="5" type="ORF">BJBARM5_0440</name>
</gene>
<dbReference type="Pfam" id="PF17777">
    <property type="entry name" value="RL10P_insert"/>
    <property type="match status" value="1"/>
</dbReference>
<dbReference type="InterPro" id="IPR040637">
    <property type="entry name" value="Ribosomal_uL10-like_insert"/>
</dbReference>
<dbReference type="InterPro" id="IPR043141">
    <property type="entry name" value="Ribosomal_uL10-like_sf"/>
</dbReference>
<dbReference type="PANTHER" id="PTHR45699">
    <property type="entry name" value="60S ACIDIC RIBOSOMAL PROTEIN P0"/>
    <property type="match status" value="1"/>
</dbReference>